<organism evidence="1 2">
    <name type="scientific">Selenomonas ruminis</name>
    <dbReference type="NCBI Taxonomy" id="2593411"/>
    <lineage>
        <taxon>Bacteria</taxon>
        <taxon>Bacillati</taxon>
        <taxon>Bacillota</taxon>
        <taxon>Negativicutes</taxon>
        <taxon>Selenomonadales</taxon>
        <taxon>Selenomonadaceae</taxon>
        <taxon>Selenomonas</taxon>
    </lineage>
</organism>
<evidence type="ECO:0000313" key="2">
    <source>
        <dbReference type="Proteomes" id="UP000323646"/>
    </source>
</evidence>
<dbReference type="EMBL" id="VTOY01000001">
    <property type="protein sequence ID" value="TYZ24951.1"/>
    <property type="molecule type" value="Genomic_DNA"/>
</dbReference>
<evidence type="ECO:0000313" key="1">
    <source>
        <dbReference type="EMBL" id="TYZ24951.1"/>
    </source>
</evidence>
<dbReference type="Proteomes" id="UP000323646">
    <property type="component" value="Unassembled WGS sequence"/>
</dbReference>
<dbReference type="RefSeq" id="WP_149170570.1">
    <property type="nucleotide sequence ID" value="NZ_VTOY01000001.1"/>
</dbReference>
<accession>A0A5D6W8Y9</accession>
<gene>
    <name evidence="1" type="ORF">FZ040_02630</name>
</gene>
<dbReference type="AlphaFoldDB" id="A0A5D6W8Y9"/>
<proteinExistence type="predicted"/>
<name>A0A5D6W8Y9_9FIRM</name>
<comment type="caution">
    <text evidence="1">The sequence shown here is derived from an EMBL/GenBank/DDBJ whole genome shotgun (WGS) entry which is preliminary data.</text>
</comment>
<reference evidence="1 2" key="1">
    <citation type="submission" date="2019-08" db="EMBL/GenBank/DDBJ databases">
        <title>Selenomonas sp. mPRGC5 and Selenomonas sp. mPRGC8 isolated from ruminal fluid of dairy goat (Capra hircus).</title>
        <authorList>
            <person name="Poothong S."/>
            <person name="Nuengjamnong C."/>
            <person name="Tanasupawat S."/>
        </authorList>
    </citation>
    <scope>NUCLEOTIDE SEQUENCE [LARGE SCALE GENOMIC DNA]</scope>
    <source>
        <strain evidence="2">mPRGC5</strain>
    </source>
</reference>
<sequence>MQLDEEARRIFAWIDEDHLQAEHYLLNFKAEWNKYKLARHAYVSYNGRHNELESHNPTERMAIRGAEFDRRSEKFRWLRAVKIIERSMKDDERAFLEARRAAANSKGRNIRSGRPGWVVKTQQEYFSRLEKMTLKPNESWLSEQQVKRWWKRIVSCTADIAVRLKE</sequence>
<keyword evidence="2" id="KW-1185">Reference proteome</keyword>
<protein>
    <submittedName>
        <fullName evidence="1">Uncharacterized protein</fullName>
    </submittedName>
</protein>
<dbReference type="OrthoDB" id="3034743at2"/>